<evidence type="ECO:0000313" key="3">
    <source>
        <dbReference type="EMBL" id="QJD95403.1"/>
    </source>
</evidence>
<feature type="domain" description="N-terminal" evidence="1">
    <location>
        <begin position="11"/>
        <end position="123"/>
    </location>
</feature>
<name>A0A7L5E3N8_9SPHI</name>
<dbReference type="Pfam" id="PF18818">
    <property type="entry name" value="MPTase-PolyVal"/>
    <property type="match status" value="1"/>
</dbReference>
<dbReference type="EMBL" id="CP051682">
    <property type="protein sequence ID" value="QJD95403.1"/>
    <property type="molecule type" value="Genomic_DNA"/>
</dbReference>
<dbReference type="InterPro" id="IPR041459">
    <property type="entry name" value="MPTase-PolyVal"/>
</dbReference>
<proteinExistence type="predicted"/>
<evidence type="ECO:0000313" key="4">
    <source>
        <dbReference type="Proteomes" id="UP000503278"/>
    </source>
</evidence>
<dbReference type="Pfam" id="PF08401">
    <property type="entry name" value="ArdcN"/>
    <property type="match status" value="1"/>
</dbReference>
<protein>
    <submittedName>
        <fullName evidence="3">DUF1738 domain-containing protein</fullName>
    </submittedName>
</protein>
<dbReference type="KEGG" id="mrob:HH214_05705"/>
<dbReference type="InterPro" id="IPR013610">
    <property type="entry name" value="ArdC_N"/>
</dbReference>
<reference evidence="3 4" key="1">
    <citation type="submission" date="2020-04" db="EMBL/GenBank/DDBJ databases">
        <title>Genome sequencing of novel species.</title>
        <authorList>
            <person name="Heo J."/>
            <person name="Kim S.-J."/>
            <person name="Kim J.-S."/>
            <person name="Hong S.-B."/>
            <person name="Kwon S.-W."/>
        </authorList>
    </citation>
    <scope>NUCLEOTIDE SEQUENCE [LARGE SCALE GENOMIC DNA]</scope>
    <source>
        <strain evidence="3 4">F39-2</strain>
    </source>
</reference>
<sequence>MAKNFKALPVQLSEKLVQEIKDGTSLFQQPVKENGRPAFVTPVNPVTGKGYSAMNALILGMQRHDDPRWLSFDAARFAGTPVKKDASATLIEFSKKTEIQKMRTPDDKPIKNEEGVTQTRTVTFDKPQPTKSFLFNGSQMNNMEPLETYLGKLEAADTQTPVEKAAKLIEASGATIIEGGQEAYYDQKRDAIFLPAKSAFENETKYYQAAIHQLAHWSGHESRLKRPMEGRLGSMEYAREELRAAIAAILIGGQLKLGHDFGQHKTYMGAFAKILKDEPFEIAKAARDAQRITGLLLGTGRERSQKQAAPKPVGFNKGDGIAYLDTVYKVLEVYKNKSVKVEDTEGTKRTIKPSDGLFKSLLEAKTNPRGEDRLMAEEPELEHTYKMTR</sequence>
<dbReference type="Proteomes" id="UP000503278">
    <property type="component" value="Chromosome"/>
</dbReference>
<organism evidence="3 4">
    <name type="scientific">Mucilaginibacter robiniae</name>
    <dbReference type="NCBI Taxonomy" id="2728022"/>
    <lineage>
        <taxon>Bacteria</taxon>
        <taxon>Pseudomonadati</taxon>
        <taxon>Bacteroidota</taxon>
        <taxon>Sphingobacteriia</taxon>
        <taxon>Sphingobacteriales</taxon>
        <taxon>Sphingobacteriaceae</taxon>
        <taxon>Mucilaginibacter</taxon>
    </lineage>
</organism>
<evidence type="ECO:0000259" key="2">
    <source>
        <dbReference type="Pfam" id="PF18818"/>
    </source>
</evidence>
<feature type="domain" description="Polyvalent protein metallopeptidase" evidence="2">
    <location>
        <begin position="163"/>
        <end position="287"/>
    </location>
</feature>
<dbReference type="GO" id="GO:0003697">
    <property type="term" value="F:single-stranded DNA binding"/>
    <property type="evidence" value="ECO:0007669"/>
    <property type="project" value="InterPro"/>
</dbReference>
<accession>A0A7L5E3N8</accession>
<dbReference type="AlphaFoldDB" id="A0A7L5E3N8"/>
<evidence type="ECO:0000259" key="1">
    <source>
        <dbReference type="Pfam" id="PF08401"/>
    </source>
</evidence>
<gene>
    <name evidence="3" type="ORF">HH214_05705</name>
</gene>
<keyword evidence="4" id="KW-1185">Reference proteome</keyword>
<dbReference type="RefSeq" id="WP_169606419.1">
    <property type="nucleotide sequence ID" value="NZ_CP051682.1"/>
</dbReference>